<name>X1NPK0_9ZZZZ</name>
<dbReference type="EMBL" id="BARV01025589">
    <property type="protein sequence ID" value="GAI45513.1"/>
    <property type="molecule type" value="Genomic_DNA"/>
</dbReference>
<organism evidence="1">
    <name type="scientific">marine sediment metagenome</name>
    <dbReference type="NCBI Taxonomy" id="412755"/>
    <lineage>
        <taxon>unclassified sequences</taxon>
        <taxon>metagenomes</taxon>
        <taxon>ecological metagenomes</taxon>
    </lineage>
</organism>
<accession>X1NPK0</accession>
<evidence type="ECO:0000313" key="1">
    <source>
        <dbReference type="EMBL" id="GAI45513.1"/>
    </source>
</evidence>
<reference evidence="1" key="1">
    <citation type="journal article" date="2014" name="Front. Microbiol.">
        <title>High frequency of phylogenetically diverse reductive dehalogenase-homologous genes in deep subseafloor sedimentary metagenomes.</title>
        <authorList>
            <person name="Kawai M."/>
            <person name="Futagami T."/>
            <person name="Toyoda A."/>
            <person name="Takaki Y."/>
            <person name="Nishi S."/>
            <person name="Hori S."/>
            <person name="Arai W."/>
            <person name="Tsubouchi T."/>
            <person name="Morono Y."/>
            <person name="Uchiyama I."/>
            <person name="Ito T."/>
            <person name="Fujiyama A."/>
            <person name="Inagaki F."/>
            <person name="Takami H."/>
        </authorList>
    </citation>
    <scope>NUCLEOTIDE SEQUENCE</scope>
    <source>
        <strain evidence="1">Expedition CK06-06</strain>
    </source>
</reference>
<comment type="caution">
    <text evidence="1">The sequence shown here is derived from an EMBL/GenBank/DDBJ whole genome shotgun (WGS) entry which is preliminary data.</text>
</comment>
<dbReference type="AlphaFoldDB" id="X1NPK0"/>
<gene>
    <name evidence="1" type="ORF">S06H3_41505</name>
</gene>
<protein>
    <submittedName>
        <fullName evidence="1">Uncharacterized protein</fullName>
    </submittedName>
</protein>
<proteinExistence type="predicted"/>
<sequence length="39" mass="4735">MTEKEYQKLVDSFNKEYTDDKIDEFSTYSKMGEFFNLVN</sequence>